<evidence type="ECO:0000256" key="1">
    <source>
        <dbReference type="ARBA" id="ARBA00004418"/>
    </source>
</evidence>
<dbReference type="SUPFAM" id="SSF54423">
    <property type="entry name" value="DsbC/DsbG N-terminal domain-like"/>
    <property type="match status" value="1"/>
</dbReference>
<evidence type="ECO:0000313" key="11">
    <source>
        <dbReference type="Proteomes" id="UP000030017"/>
    </source>
</evidence>
<protein>
    <recommendedName>
        <fullName evidence="7">Thiol:disulfide interchange protein</fullName>
    </recommendedName>
</protein>
<evidence type="ECO:0000256" key="6">
    <source>
        <dbReference type="ARBA" id="ARBA00023284"/>
    </source>
</evidence>
<reference evidence="10 11" key="1">
    <citation type="submission" date="2013-08" db="EMBL/GenBank/DDBJ databases">
        <title>Genome sequencing of Lysobacter.</title>
        <authorList>
            <person name="Zhang S."/>
            <person name="Wang G."/>
        </authorList>
    </citation>
    <scope>NUCLEOTIDE SEQUENCE [LARGE SCALE GENOMIC DNA]</scope>
    <source>
        <strain evidence="10 11">Ko07</strain>
    </source>
</reference>
<comment type="function">
    <text evidence="7">Required for disulfide bond formation in some periplasmic proteins. Acts by transferring its disulfide bond to other proteins and is reduced in the process.</text>
</comment>
<keyword evidence="11" id="KW-1185">Reference proteome</keyword>
<organism evidence="10 11">
    <name type="scientific">Lysobacter concretionis Ko07 = DSM 16239</name>
    <dbReference type="NCBI Taxonomy" id="1122185"/>
    <lineage>
        <taxon>Bacteria</taxon>
        <taxon>Pseudomonadati</taxon>
        <taxon>Pseudomonadota</taxon>
        <taxon>Gammaproteobacteria</taxon>
        <taxon>Lysobacterales</taxon>
        <taxon>Lysobacteraceae</taxon>
        <taxon>Novilysobacter</taxon>
    </lineage>
</organism>
<evidence type="ECO:0000256" key="7">
    <source>
        <dbReference type="RuleBase" id="RU364038"/>
    </source>
</evidence>
<dbReference type="Pfam" id="PF10411">
    <property type="entry name" value="DsbC_N"/>
    <property type="match status" value="1"/>
</dbReference>
<keyword evidence="3 7" id="KW-0732">Signal</keyword>
<feature type="domain" description="Thioredoxin-like fold" evidence="9">
    <location>
        <begin position="139"/>
        <end position="258"/>
    </location>
</feature>
<evidence type="ECO:0000256" key="3">
    <source>
        <dbReference type="ARBA" id="ARBA00022729"/>
    </source>
</evidence>
<accession>A0A0A0ES62</accession>
<dbReference type="eggNOG" id="COG1651">
    <property type="taxonomic scope" value="Bacteria"/>
</dbReference>
<dbReference type="InterPro" id="IPR033954">
    <property type="entry name" value="DiS-bond_Isoase_DsbC/G"/>
</dbReference>
<name>A0A0A0ES62_9GAMM</name>
<dbReference type="CDD" id="cd03020">
    <property type="entry name" value="DsbA_DsbC_DsbG"/>
    <property type="match status" value="1"/>
</dbReference>
<dbReference type="AlphaFoldDB" id="A0A0A0ES62"/>
<dbReference type="PROSITE" id="PS51257">
    <property type="entry name" value="PROKAR_LIPOPROTEIN"/>
    <property type="match status" value="1"/>
</dbReference>
<dbReference type="Gene3D" id="3.10.450.70">
    <property type="entry name" value="Disulphide bond isomerase, DsbC/G, N-terminal"/>
    <property type="match status" value="1"/>
</dbReference>
<dbReference type="PANTHER" id="PTHR35272:SF3">
    <property type="entry name" value="THIOL:DISULFIDE INTERCHANGE PROTEIN DSBC"/>
    <property type="match status" value="1"/>
</dbReference>
<dbReference type="EMBL" id="AVPS01000001">
    <property type="protein sequence ID" value="KGM52963.1"/>
    <property type="molecule type" value="Genomic_DNA"/>
</dbReference>
<feature type="signal peptide" evidence="7">
    <location>
        <begin position="1"/>
        <end position="19"/>
    </location>
</feature>
<dbReference type="InterPro" id="IPR012336">
    <property type="entry name" value="Thioredoxin-like_fold"/>
</dbReference>
<dbReference type="InterPro" id="IPR036249">
    <property type="entry name" value="Thioredoxin-like_sf"/>
</dbReference>
<dbReference type="Gene3D" id="3.40.30.10">
    <property type="entry name" value="Glutaredoxin"/>
    <property type="match status" value="1"/>
</dbReference>
<keyword evidence="4 7" id="KW-0574">Periplasm</keyword>
<dbReference type="STRING" id="1122185.N792_01685"/>
<feature type="domain" description="Disulphide bond isomerase DsbC/G N-terminal" evidence="8">
    <location>
        <begin position="43"/>
        <end position="112"/>
    </location>
</feature>
<comment type="subcellular location">
    <subcellularLocation>
        <location evidence="1 7">Periplasm</location>
    </subcellularLocation>
</comment>
<dbReference type="InterPro" id="IPR018950">
    <property type="entry name" value="DiS-bond_isomerase_DsbC/G_N"/>
</dbReference>
<evidence type="ECO:0000256" key="5">
    <source>
        <dbReference type="ARBA" id="ARBA00023157"/>
    </source>
</evidence>
<proteinExistence type="inferred from homology"/>
<dbReference type="GO" id="GO:0042597">
    <property type="term" value="C:periplasmic space"/>
    <property type="evidence" value="ECO:0007669"/>
    <property type="project" value="UniProtKB-SubCell"/>
</dbReference>
<feature type="chain" id="PRO_5010001506" description="Thiol:disulfide interchange protein" evidence="7">
    <location>
        <begin position="20"/>
        <end position="272"/>
    </location>
</feature>
<dbReference type="OrthoDB" id="12976at2"/>
<evidence type="ECO:0000259" key="9">
    <source>
        <dbReference type="Pfam" id="PF13098"/>
    </source>
</evidence>
<evidence type="ECO:0000259" key="8">
    <source>
        <dbReference type="Pfam" id="PF10411"/>
    </source>
</evidence>
<comment type="similarity">
    <text evidence="2 7">Belongs to the thioredoxin family. DsbC subfamily.</text>
</comment>
<dbReference type="Proteomes" id="UP000030017">
    <property type="component" value="Unassembled WGS sequence"/>
</dbReference>
<gene>
    <name evidence="10" type="ORF">N792_01685</name>
</gene>
<evidence type="ECO:0000256" key="2">
    <source>
        <dbReference type="ARBA" id="ARBA00009813"/>
    </source>
</evidence>
<dbReference type="Pfam" id="PF13098">
    <property type="entry name" value="Thioredoxin_2"/>
    <property type="match status" value="1"/>
</dbReference>
<evidence type="ECO:0000313" key="10">
    <source>
        <dbReference type="EMBL" id="KGM52963.1"/>
    </source>
</evidence>
<dbReference type="SUPFAM" id="SSF52833">
    <property type="entry name" value="Thioredoxin-like"/>
    <property type="match status" value="1"/>
</dbReference>
<comment type="caution">
    <text evidence="10">The sequence shown here is derived from an EMBL/GenBank/DDBJ whole genome shotgun (WGS) entry which is preliminary data.</text>
</comment>
<dbReference type="RefSeq" id="WP_036191873.1">
    <property type="nucleotide sequence ID" value="NZ_AVPS01000001.1"/>
</dbReference>
<dbReference type="PANTHER" id="PTHR35272">
    <property type="entry name" value="THIOL:DISULFIDE INTERCHANGE PROTEIN DSBC-RELATED"/>
    <property type="match status" value="1"/>
</dbReference>
<dbReference type="InterPro" id="IPR051470">
    <property type="entry name" value="Thiol:disulfide_interchange"/>
</dbReference>
<sequence length="272" mass="28307">MKRFLLVAALGAISLSACAQTPQPASQATVSPAAPAPTASTAGTADARAIAAIAGLNPDVKVEHVGAAPMPGFREAIVGGQVIYVSDDGRYLFLAGAGGALLDTRTQKNLSEGALGKMRIKLLATIPASERIVFAPPNPTHTVTVFTDVECGYCRKMHSEIKEYNAQGIAVEYLAFPRMGIGSEDFNKMVSVWCAPDRKAALTLAKSNGQVASKSCKNTVTMQYNVGQRAGLTGTPMILAADGTQLGGYVPPKALRIALDKLDADRTAVSGS</sequence>
<dbReference type="InterPro" id="IPR009094">
    <property type="entry name" value="DiS-bond_isomerase_DsbC/G_N_sf"/>
</dbReference>
<keyword evidence="5" id="KW-1015">Disulfide bond</keyword>
<keyword evidence="6 7" id="KW-0676">Redox-active center</keyword>
<evidence type="ECO:0000256" key="4">
    <source>
        <dbReference type="ARBA" id="ARBA00022764"/>
    </source>
</evidence>